<proteinExistence type="predicted"/>
<dbReference type="InterPro" id="IPR050266">
    <property type="entry name" value="AB_hydrolase_sf"/>
</dbReference>
<feature type="domain" description="AB hydrolase-1" evidence="2">
    <location>
        <begin position="116"/>
        <end position="339"/>
    </location>
</feature>
<dbReference type="InterPro" id="IPR000073">
    <property type="entry name" value="AB_hydrolase_1"/>
</dbReference>
<organism evidence="3 4">
    <name type="scientific">Nocardiopsis metallicus</name>
    <dbReference type="NCBI Taxonomy" id="179819"/>
    <lineage>
        <taxon>Bacteria</taxon>
        <taxon>Bacillati</taxon>
        <taxon>Actinomycetota</taxon>
        <taxon>Actinomycetes</taxon>
        <taxon>Streptosporangiales</taxon>
        <taxon>Nocardiopsidaceae</taxon>
        <taxon>Nocardiopsis</taxon>
    </lineage>
</organism>
<feature type="compositionally biased region" description="Basic and acidic residues" evidence="1">
    <location>
        <begin position="309"/>
        <end position="318"/>
    </location>
</feature>
<evidence type="ECO:0000256" key="1">
    <source>
        <dbReference type="SAM" id="MobiDB-lite"/>
    </source>
</evidence>
<sequence length="353" mass="38596">MRDESKHRIRRRRVLLALAGVLVAWLVVDKALAVIAPEPTVGHWRSQEGFEAYRAAYDDVMATLPEPARAHDVATEYGTVRVYEWAATETGERAGETEEERTDAEEETASGERLPVVLLPGIRSGAPMWGENLLHWIGDRTLYAMDAIGDAGMSVQSVPFTSFDDQAAWVEQVLSGLELERAHVVGHSFGAAVAATHTLHHPGRVASLTLLEPVMVLRGLPASVYLWSSLLLLPAPQSWKDRALAEIGGVTVEEVRERTPMSVMIDEGSQHYAALAPTPRTLSDEEWGSISVPVRVDIADDHSLAGGEEAAKRARDLGKGPVTVWPGTSHSLPMQAAEELGPELEAYWTEHDR</sequence>
<dbReference type="SUPFAM" id="SSF53474">
    <property type="entry name" value="alpha/beta-Hydrolases"/>
    <property type="match status" value="1"/>
</dbReference>
<comment type="caution">
    <text evidence="3">The sequence shown here is derived from an EMBL/GenBank/DDBJ whole genome shotgun (WGS) entry which is preliminary data.</text>
</comment>
<dbReference type="Proteomes" id="UP000579647">
    <property type="component" value="Unassembled WGS sequence"/>
</dbReference>
<evidence type="ECO:0000259" key="2">
    <source>
        <dbReference type="Pfam" id="PF12697"/>
    </source>
</evidence>
<gene>
    <name evidence="3" type="ORF">HNR07_001105</name>
</gene>
<dbReference type="EMBL" id="JACHDO010000001">
    <property type="protein sequence ID" value="MBB5489968.1"/>
    <property type="molecule type" value="Genomic_DNA"/>
</dbReference>
<dbReference type="RefSeq" id="WP_184362704.1">
    <property type="nucleotide sequence ID" value="NZ_BAAAKM010000103.1"/>
</dbReference>
<accession>A0A840WIR7</accession>
<name>A0A840WIR7_9ACTN</name>
<feature type="region of interest" description="Disordered" evidence="1">
    <location>
        <begin position="88"/>
        <end position="110"/>
    </location>
</feature>
<dbReference type="GO" id="GO:0016020">
    <property type="term" value="C:membrane"/>
    <property type="evidence" value="ECO:0007669"/>
    <property type="project" value="TreeGrafter"/>
</dbReference>
<keyword evidence="4" id="KW-1185">Reference proteome</keyword>
<dbReference type="Pfam" id="PF12697">
    <property type="entry name" value="Abhydrolase_6"/>
    <property type="match status" value="1"/>
</dbReference>
<dbReference type="PANTHER" id="PTHR43798">
    <property type="entry name" value="MONOACYLGLYCEROL LIPASE"/>
    <property type="match status" value="1"/>
</dbReference>
<reference evidence="3 4" key="1">
    <citation type="submission" date="2020-08" db="EMBL/GenBank/DDBJ databases">
        <title>Sequencing the genomes of 1000 actinobacteria strains.</title>
        <authorList>
            <person name="Klenk H.-P."/>
        </authorList>
    </citation>
    <scope>NUCLEOTIDE SEQUENCE [LARGE SCALE GENOMIC DNA]</scope>
    <source>
        <strain evidence="3 4">DSM 44598</strain>
    </source>
</reference>
<dbReference type="AlphaFoldDB" id="A0A840WIR7"/>
<dbReference type="InterPro" id="IPR029058">
    <property type="entry name" value="AB_hydrolase_fold"/>
</dbReference>
<dbReference type="Gene3D" id="3.40.50.1820">
    <property type="entry name" value="alpha/beta hydrolase"/>
    <property type="match status" value="1"/>
</dbReference>
<dbReference type="GO" id="GO:0003824">
    <property type="term" value="F:catalytic activity"/>
    <property type="evidence" value="ECO:0007669"/>
    <property type="project" value="UniProtKB-ARBA"/>
</dbReference>
<feature type="region of interest" description="Disordered" evidence="1">
    <location>
        <begin position="309"/>
        <end position="329"/>
    </location>
</feature>
<evidence type="ECO:0000313" key="3">
    <source>
        <dbReference type="EMBL" id="MBB5489968.1"/>
    </source>
</evidence>
<dbReference type="PANTHER" id="PTHR43798:SF33">
    <property type="entry name" value="HYDROLASE, PUTATIVE (AFU_ORTHOLOGUE AFUA_2G14860)-RELATED"/>
    <property type="match status" value="1"/>
</dbReference>
<protein>
    <submittedName>
        <fullName evidence="3">Pimeloyl-ACP methyl ester carboxylesterase</fullName>
    </submittedName>
</protein>
<feature type="compositionally biased region" description="Acidic residues" evidence="1">
    <location>
        <begin position="97"/>
        <end position="109"/>
    </location>
</feature>
<evidence type="ECO:0000313" key="4">
    <source>
        <dbReference type="Proteomes" id="UP000579647"/>
    </source>
</evidence>